<keyword evidence="2" id="KW-1185">Reference proteome</keyword>
<dbReference type="AlphaFoldDB" id="A0A4S4LZF3"/>
<dbReference type="EMBL" id="SGPL01000087">
    <property type="protein sequence ID" value="THH18096.1"/>
    <property type="molecule type" value="Genomic_DNA"/>
</dbReference>
<proteinExistence type="predicted"/>
<sequence>MQLTADPAELEHGEMMGVVGDVPVIGKWLTSVVNPARRSFRQVEGPSAEFVCSFDAGHWPHDYLSEEMCIVQIGEIHVPASNAVEKSVTDAQKRSAIMATCTCKRLEVVNASERMGAYYT</sequence>
<comment type="caution">
    <text evidence="1">The sequence shown here is derived from an EMBL/GenBank/DDBJ whole genome shotgun (WGS) entry which is preliminary data.</text>
</comment>
<protein>
    <submittedName>
        <fullName evidence="1">Uncharacterized protein</fullName>
    </submittedName>
</protein>
<organism evidence="1 2">
    <name type="scientific">Bondarzewia mesenterica</name>
    <dbReference type="NCBI Taxonomy" id="1095465"/>
    <lineage>
        <taxon>Eukaryota</taxon>
        <taxon>Fungi</taxon>
        <taxon>Dikarya</taxon>
        <taxon>Basidiomycota</taxon>
        <taxon>Agaricomycotina</taxon>
        <taxon>Agaricomycetes</taxon>
        <taxon>Russulales</taxon>
        <taxon>Bondarzewiaceae</taxon>
        <taxon>Bondarzewia</taxon>
    </lineage>
</organism>
<gene>
    <name evidence="1" type="ORF">EW146_g2828</name>
</gene>
<evidence type="ECO:0000313" key="1">
    <source>
        <dbReference type="EMBL" id="THH18096.1"/>
    </source>
</evidence>
<dbReference type="Proteomes" id="UP000310158">
    <property type="component" value="Unassembled WGS sequence"/>
</dbReference>
<reference evidence="1 2" key="1">
    <citation type="submission" date="2019-02" db="EMBL/GenBank/DDBJ databases">
        <title>Genome sequencing of the rare red list fungi Bondarzewia mesenterica.</title>
        <authorList>
            <person name="Buettner E."/>
            <person name="Kellner H."/>
        </authorList>
    </citation>
    <scope>NUCLEOTIDE SEQUENCE [LARGE SCALE GENOMIC DNA]</scope>
    <source>
        <strain evidence="1 2">DSM 108281</strain>
    </source>
</reference>
<accession>A0A4S4LZF3</accession>
<name>A0A4S4LZF3_9AGAM</name>
<evidence type="ECO:0000313" key="2">
    <source>
        <dbReference type="Proteomes" id="UP000310158"/>
    </source>
</evidence>